<reference evidence="2 3" key="1">
    <citation type="submission" date="2018-10" db="EMBL/GenBank/DDBJ databases">
        <title>Genomic Encyclopedia of Archaeal and Bacterial Type Strains, Phase II (KMG-II): from individual species to whole genera.</title>
        <authorList>
            <person name="Goeker M."/>
        </authorList>
    </citation>
    <scope>NUCLEOTIDE SEQUENCE [LARGE SCALE GENOMIC DNA]</scope>
    <source>
        <strain evidence="2 3">DSM 29466</strain>
    </source>
</reference>
<keyword evidence="1" id="KW-1133">Transmembrane helix</keyword>
<evidence type="ECO:0000313" key="3">
    <source>
        <dbReference type="Proteomes" id="UP000269157"/>
    </source>
</evidence>
<feature type="transmembrane region" description="Helical" evidence="1">
    <location>
        <begin position="12"/>
        <end position="34"/>
    </location>
</feature>
<evidence type="ECO:0000256" key="1">
    <source>
        <dbReference type="SAM" id="Phobius"/>
    </source>
</evidence>
<feature type="transmembrane region" description="Helical" evidence="1">
    <location>
        <begin position="101"/>
        <end position="119"/>
    </location>
</feature>
<feature type="transmembrane region" description="Helical" evidence="1">
    <location>
        <begin position="61"/>
        <end position="80"/>
    </location>
</feature>
<gene>
    <name evidence="2" type="ORF">BCF46_3210</name>
</gene>
<dbReference type="RefSeq" id="WP_211332830.1">
    <property type="nucleotide sequence ID" value="NZ_RCCE01000005.1"/>
</dbReference>
<sequence length="176" mass="18987">MTGHISVARSARILSFLTMVLMIATVLGVTYFFIDIEAGHAVLLSSAPDLEDARALSDGTVRAMLCIGLVSVAVQLYLLWQARILFDLYASQNYLSRDCANTIRNLGFGLVALPVVRFLQEPIWSILMTLGSEDISVSIGVSSSGIGYLIGGVLMLLIGWAMLEASRAAEENKGFV</sequence>
<accession>A0A497VGR9</accession>
<keyword evidence="1" id="KW-0472">Membrane</keyword>
<protein>
    <recommendedName>
        <fullName evidence="4">DUF2975 family protein</fullName>
    </recommendedName>
</protein>
<evidence type="ECO:0000313" key="2">
    <source>
        <dbReference type="EMBL" id="RLJ41417.1"/>
    </source>
</evidence>
<dbReference type="EMBL" id="RCCE01000005">
    <property type="protein sequence ID" value="RLJ41417.1"/>
    <property type="molecule type" value="Genomic_DNA"/>
</dbReference>
<dbReference type="AlphaFoldDB" id="A0A497VGR9"/>
<keyword evidence="3" id="KW-1185">Reference proteome</keyword>
<dbReference type="Proteomes" id="UP000269157">
    <property type="component" value="Unassembled WGS sequence"/>
</dbReference>
<proteinExistence type="predicted"/>
<feature type="transmembrane region" description="Helical" evidence="1">
    <location>
        <begin position="139"/>
        <end position="163"/>
    </location>
</feature>
<name>A0A497VGR9_9RHOB</name>
<keyword evidence="1" id="KW-0812">Transmembrane</keyword>
<comment type="caution">
    <text evidence="2">The sequence shown here is derived from an EMBL/GenBank/DDBJ whole genome shotgun (WGS) entry which is preliminary data.</text>
</comment>
<evidence type="ECO:0008006" key="4">
    <source>
        <dbReference type="Google" id="ProtNLM"/>
    </source>
</evidence>
<organism evidence="2 3">
    <name type="scientific">Litoreibacter meonggei</name>
    <dbReference type="NCBI Taxonomy" id="1049199"/>
    <lineage>
        <taxon>Bacteria</taxon>
        <taxon>Pseudomonadati</taxon>
        <taxon>Pseudomonadota</taxon>
        <taxon>Alphaproteobacteria</taxon>
        <taxon>Rhodobacterales</taxon>
        <taxon>Roseobacteraceae</taxon>
        <taxon>Litoreibacter</taxon>
    </lineage>
</organism>